<dbReference type="PANTHER" id="PTHR42686">
    <property type="entry name" value="GH17980P-RELATED"/>
    <property type="match status" value="1"/>
</dbReference>
<dbReference type="Proteomes" id="UP000468735">
    <property type="component" value="Unassembled WGS sequence"/>
</dbReference>
<proteinExistence type="predicted"/>
<keyword evidence="4" id="KW-1185">Reference proteome</keyword>
<comment type="caution">
    <text evidence="3">The sequence shown here is derived from an EMBL/GenBank/DDBJ whole genome shotgun (WGS) entry which is preliminary data.</text>
</comment>
<accession>A0A6H9Z0V7</accession>
<dbReference type="GO" id="GO:0005829">
    <property type="term" value="C:cytosol"/>
    <property type="evidence" value="ECO:0007669"/>
    <property type="project" value="TreeGrafter"/>
</dbReference>
<dbReference type="AlphaFoldDB" id="A0A6H9Z0V7"/>
<protein>
    <submittedName>
        <fullName evidence="3">Aldo/keto reductase</fullName>
    </submittedName>
</protein>
<dbReference type="GO" id="GO:0016491">
    <property type="term" value="F:oxidoreductase activity"/>
    <property type="evidence" value="ECO:0007669"/>
    <property type="project" value="InterPro"/>
</dbReference>
<feature type="domain" description="NADP-dependent oxidoreductase" evidence="2">
    <location>
        <begin position="19"/>
        <end position="308"/>
    </location>
</feature>
<evidence type="ECO:0000259" key="2">
    <source>
        <dbReference type="Pfam" id="PF00248"/>
    </source>
</evidence>
<dbReference type="OrthoDB" id="9768851at2"/>
<evidence type="ECO:0000313" key="3">
    <source>
        <dbReference type="EMBL" id="KAB2346626.1"/>
    </source>
</evidence>
<dbReference type="SUPFAM" id="SSF51430">
    <property type="entry name" value="NAD(P)-linked oxidoreductase"/>
    <property type="match status" value="1"/>
</dbReference>
<name>A0A6H9Z0V7_9ACTN</name>
<dbReference type="InterPro" id="IPR020471">
    <property type="entry name" value="AKR"/>
</dbReference>
<dbReference type="EMBL" id="WBMT01000011">
    <property type="protein sequence ID" value="KAB2346626.1"/>
    <property type="molecule type" value="Genomic_DNA"/>
</dbReference>
<sequence>MRVGERRLLGRSGVPVTALSFGSAAIGGLYAPVPAGDDAVRRALSLGMRYLDTAPHYGAGTAERLLGEVLKAMPRDSYTISTKVGRLLRPRRPGEEPDDQGFAGEPPVKREWDFSRDGVRRSLEGSLERLGLDRVDVLLLHDPDEHEEQVYAEAYPALAELRDEGIVGAIGAGMNQAEMLTRFVRRLDLDVVLCAGRYTLLDQSALRELLPACAERGTSVVIGGVYNSGLLAGGTTYDYTAAPAELLERVARLRLVCDGHGVPLRAAALRFPLGHPAVASVLTGCRTPAEAEDNAAMFEMDIPASLWTDLRDGGLLAADVPVPSRGAR</sequence>
<dbReference type="CDD" id="cd19152">
    <property type="entry name" value="AKR_AKR15A"/>
    <property type="match status" value="1"/>
</dbReference>
<dbReference type="InterPro" id="IPR023210">
    <property type="entry name" value="NADP_OxRdtase_dom"/>
</dbReference>
<evidence type="ECO:0000256" key="1">
    <source>
        <dbReference type="SAM" id="MobiDB-lite"/>
    </source>
</evidence>
<dbReference type="PANTHER" id="PTHR42686:SF1">
    <property type="entry name" value="GH17980P-RELATED"/>
    <property type="match status" value="1"/>
</dbReference>
<reference evidence="3 4" key="1">
    <citation type="submission" date="2019-09" db="EMBL/GenBank/DDBJ databases">
        <title>Actinomadura physcomitrii sp. nov., a novel actinomycete isolated from moss [Physcomitrium sphaericum (Ludw) Fuernr].</title>
        <authorList>
            <person name="Zhuang X."/>
            <person name="Liu C."/>
        </authorList>
    </citation>
    <scope>NUCLEOTIDE SEQUENCE [LARGE SCALE GENOMIC DNA]</scope>
    <source>
        <strain evidence="3 4">HMC1</strain>
    </source>
</reference>
<gene>
    <name evidence="3" type="ORF">F8566_23785</name>
</gene>
<dbReference type="Pfam" id="PF00248">
    <property type="entry name" value="Aldo_ket_red"/>
    <property type="match status" value="1"/>
</dbReference>
<dbReference type="Gene3D" id="3.20.20.100">
    <property type="entry name" value="NADP-dependent oxidoreductase domain"/>
    <property type="match status" value="1"/>
</dbReference>
<organism evidence="3 4">
    <name type="scientific">Actinomadura rudentiformis</name>
    <dbReference type="NCBI Taxonomy" id="359158"/>
    <lineage>
        <taxon>Bacteria</taxon>
        <taxon>Bacillati</taxon>
        <taxon>Actinomycetota</taxon>
        <taxon>Actinomycetes</taxon>
        <taxon>Streptosporangiales</taxon>
        <taxon>Thermomonosporaceae</taxon>
        <taxon>Actinomadura</taxon>
    </lineage>
</organism>
<dbReference type="InterPro" id="IPR036812">
    <property type="entry name" value="NAD(P)_OxRdtase_dom_sf"/>
</dbReference>
<feature type="region of interest" description="Disordered" evidence="1">
    <location>
        <begin position="88"/>
        <end position="107"/>
    </location>
</feature>
<evidence type="ECO:0000313" key="4">
    <source>
        <dbReference type="Proteomes" id="UP000468735"/>
    </source>
</evidence>